<keyword evidence="4" id="KW-1003">Cell membrane</keyword>
<comment type="subcellular location">
    <subcellularLocation>
        <location evidence="1">Cell inner membrane</location>
        <topology evidence="1">Single-pass membrane protein</topology>
    </subcellularLocation>
</comment>
<organism evidence="10 11">
    <name type="scientific">Sulfitobacter albidus</name>
    <dbReference type="NCBI Taxonomy" id="2829501"/>
    <lineage>
        <taxon>Bacteria</taxon>
        <taxon>Pseudomonadati</taxon>
        <taxon>Pseudomonadota</taxon>
        <taxon>Alphaproteobacteria</taxon>
        <taxon>Rhodobacterales</taxon>
        <taxon>Roseobacteraceae</taxon>
        <taxon>Sulfitobacter</taxon>
    </lineage>
</organism>
<keyword evidence="7" id="KW-0653">Protein transport</keyword>
<dbReference type="Gene3D" id="3.30.1360.100">
    <property type="entry name" value="General secretion pathway protein M, EpsM"/>
    <property type="match status" value="1"/>
</dbReference>
<keyword evidence="3" id="KW-0813">Transport</keyword>
<protein>
    <submittedName>
        <fullName evidence="10">Type II secretion system protein M</fullName>
    </submittedName>
</protein>
<dbReference type="GO" id="GO:0015627">
    <property type="term" value="C:type II protein secretion system complex"/>
    <property type="evidence" value="ECO:0007669"/>
    <property type="project" value="InterPro"/>
</dbReference>
<proteinExistence type="inferred from homology"/>
<accession>A0A975JEH2</accession>
<dbReference type="EMBL" id="CP073581">
    <property type="protein sequence ID" value="QUJ76780.1"/>
    <property type="molecule type" value="Genomic_DNA"/>
</dbReference>
<evidence type="ECO:0000256" key="1">
    <source>
        <dbReference type="ARBA" id="ARBA00004377"/>
    </source>
</evidence>
<gene>
    <name evidence="10" type="ORF">KDD17_01570</name>
</gene>
<evidence type="ECO:0000256" key="4">
    <source>
        <dbReference type="ARBA" id="ARBA00022475"/>
    </source>
</evidence>
<dbReference type="Pfam" id="PF04612">
    <property type="entry name" value="T2SSM"/>
    <property type="match status" value="1"/>
</dbReference>
<sequence length="153" mass="16359">MMSALASLTPRERALVLGGAAVLLVLGTWVYVWQPIARAQDAQADRIARYLTLIELSRQNGGAAARPAAPVLPDTPLAQRLTQSGERAGITLARLDPEGPRLRVTVAEAAYADLIDWIATLEAQSGVRAISVEMSRLTAPGMVSLRMTVEDAQ</sequence>
<evidence type="ECO:0000256" key="5">
    <source>
        <dbReference type="ARBA" id="ARBA00022519"/>
    </source>
</evidence>
<dbReference type="GO" id="GO:0015628">
    <property type="term" value="P:protein secretion by the type II secretion system"/>
    <property type="evidence" value="ECO:0007669"/>
    <property type="project" value="InterPro"/>
</dbReference>
<name>A0A975JEH2_9RHOB</name>
<evidence type="ECO:0000256" key="9">
    <source>
        <dbReference type="ARBA" id="ARBA00023136"/>
    </source>
</evidence>
<reference evidence="10" key="1">
    <citation type="submission" date="2021-04" db="EMBL/GenBank/DDBJ databases">
        <title>Complete genome sequence for Sulfitobacter sp. strain JK7-1.</title>
        <authorList>
            <person name="Park S.-J."/>
        </authorList>
    </citation>
    <scope>NUCLEOTIDE SEQUENCE</scope>
    <source>
        <strain evidence="10">JK7-1</strain>
    </source>
</reference>
<dbReference type="RefSeq" id="WP_212704977.1">
    <property type="nucleotide sequence ID" value="NZ_CP073581.1"/>
</dbReference>
<evidence type="ECO:0000256" key="6">
    <source>
        <dbReference type="ARBA" id="ARBA00022692"/>
    </source>
</evidence>
<evidence type="ECO:0000256" key="7">
    <source>
        <dbReference type="ARBA" id="ARBA00022927"/>
    </source>
</evidence>
<evidence type="ECO:0000256" key="8">
    <source>
        <dbReference type="ARBA" id="ARBA00022989"/>
    </source>
</evidence>
<keyword evidence="8" id="KW-1133">Transmembrane helix</keyword>
<keyword evidence="9" id="KW-0472">Membrane</keyword>
<evidence type="ECO:0000256" key="2">
    <source>
        <dbReference type="ARBA" id="ARBA00010637"/>
    </source>
</evidence>
<evidence type="ECO:0000313" key="11">
    <source>
        <dbReference type="Proteomes" id="UP000683291"/>
    </source>
</evidence>
<keyword evidence="5" id="KW-0997">Cell inner membrane</keyword>
<keyword evidence="11" id="KW-1185">Reference proteome</keyword>
<dbReference type="Proteomes" id="UP000683291">
    <property type="component" value="Chromosome 1"/>
</dbReference>
<comment type="similarity">
    <text evidence="2">Belongs to the GSP M family.</text>
</comment>
<dbReference type="GO" id="GO:0005886">
    <property type="term" value="C:plasma membrane"/>
    <property type="evidence" value="ECO:0007669"/>
    <property type="project" value="UniProtKB-SubCell"/>
</dbReference>
<dbReference type="InterPro" id="IPR007690">
    <property type="entry name" value="T2SS_GspM"/>
</dbReference>
<dbReference type="AlphaFoldDB" id="A0A975JEH2"/>
<dbReference type="SUPFAM" id="SSF103054">
    <property type="entry name" value="General secretion pathway protein M, EpsM"/>
    <property type="match status" value="1"/>
</dbReference>
<dbReference type="InterPro" id="IPR023229">
    <property type="entry name" value="T2SS_M_periplasmic_sf"/>
</dbReference>
<evidence type="ECO:0000256" key="3">
    <source>
        <dbReference type="ARBA" id="ARBA00022448"/>
    </source>
</evidence>
<evidence type="ECO:0000313" key="10">
    <source>
        <dbReference type="EMBL" id="QUJ76780.1"/>
    </source>
</evidence>
<keyword evidence="6" id="KW-0812">Transmembrane</keyword>
<dbReference type="KEGG" id="sual:KDD17_01570"/>